<dbReference type="RefSeq" id="WP_007469229.1">
    <property type="nucleotide sequence ID" value="NZ_KI391953.1"/>
</dbReference>
<dbReference type="STRING" id="679197.HMPREF9336_01613"/>
<accession>E5XQ41</accession>
<feature type="compositionally biased region" description="Basic and acidic residues" evidence="1">
    <location>
        <begin position="47"/>
        <end position="56"/>
    </location>
</feature>
<proteinExistence type="predicted"/>
<protein>
    <submittedName>
        <fullName evidence="2">Uncharacterized protein</fullName>
    </submittedName>
</protein>
<gene>
    <name evidence="2" type="ORF">HMPREF9336_01613</name>
</gene>
<dbReference type="Proteomes" id="UP000004816">
    <property type="component" value="Unassembled WGS sequence"/>
</dbReference>
<feature type="region of interest" description="Disordered" evidence="1">
    <location>
        <begin position="27"/>
        <end position="56"/>
    </location>
</feature>
<feature type="region of interest" description="Disordered" evidence="1">
    <location>
        <begin position="87"/>
        <end position="110"/>
    </location>
</feature>
<evidence type="ECO:0000256" key="1">
    <source>
        <dbReference type="SAM" id="MobiDB-lite"/>
    </source>
</evidence>
<dbReference type="EMBL" id="ACZI02000001">
    <property type="protein sequence ID" value="EFV13531.1"/>
    <property type="molecule type" value="Genomic_DNA"/>
</dbReference>
<evidence type="ECO:0000313" key="2">
    <source>
        <dbReference type="EMBL" id="EFV13531.1"/>
    </source>
</evidence>
<feature type="compositionally biased region" description="Basic and acidic residues" evidence="1">
    <location>
        <begin position="29"/>
        <end position="40"/>
    </location>
</feature>
<sequence>MQPADVLYNMAQSALKKNEQTFQAFQKSMAERKAKQDALHAEAATKNAREPSAEELKAQARARKAEAVWQGASVFGHVEREELVAEGPVTRVVREDPDTRSFRHARDDDE</sequence>
<reference evidence="2 3" key="1">
    <citation type="journal article" date="2011" name="Stand. Genomic Sci.">
        <title>High quality draft genome sequence of Segniliparus rugosus CDC 945(T)= (ATCC BAA-974(T)).</title>
        <authorList>
            <person name="Earl A.M."/>
            <person name="Desjardins C.A."/>
            <person name="Fitzgerald M.G."/>
            <person name="Arachchi H.M."/>
            <person name="Zeng Q."/>
            <person name="Mehta T."/>
            <person name="Griggs A."/>
            <person name="Birren B.W."/>
            <person name="Toney N.C."/>
            <person name="Carr J."/>
            <person name="Posey J."/>
            <person name="Butler W.R."/>
        </authorList>
    </citation>
    <scope>NUCLEOTIDE SEQUENCE [LARGE SCALE GENOMIC DNA]</scope>
    <source>
        <strain evidence="3">ATCC BAA-974 / DSM 45345 / CCUG 50838 / CIP 108380 / JCM 13579 / CDC 945</strain>
    </source>
</reference>
<evidence type="ECO:0000313" key="3">
    <source>
        <dbReference type="Proteomes" id="UP000004816"/>
    </source>
</evidence>
<feature type="compositionally biased region" description="Basic and acidic residues" evidence="1">
    <location>
        <begin position="92"/>
        <end position="110"/>
    </location>
</feature>
<dbReference type="HOGENOM" id="CLU_151327_0_0_11"/>
<comment type="caution">
    <text evidence="2">The sequence shown here is derived from an EMBL/GenBank/DDBJ whole genome shotgun (WGS) entry which is preliminary data.</text>
</comment>
<dbReference type="AlphaFoldDB" id="E5XQ41"/>
<organism evidence="2 3">
    <name type="scientific">Segniliparus rugosus (strain ATCC BAA-974 / DSM 45345 / CCUG 50838 / CIP 108380 / JCM 13579 / CDC 945)</name>
    <dbReference type="NCBI Taxonomy" id="679197"/>
    <lineage>
        <taxon>Bacteria</taxon>
        <taxon>Bacillati</taxon>
        <taxon>Actinomycetota</taxon>
        <taxon>Actinomycetes</taxon>
        <taxon>Mycobacteriales</taxon>
        <taxon>Segniliparaceae</taxon>
        <taxon>Segniliparus</taxon>
    </lineage>
</organism>
<keyword evidence="3" id="KW-1185">Reference proteome</keyword>
<name>E5XQ41_SEGRC</name>